<feature type="transmembrane region" description="Helical" evidence="4">
    <location>
        <begin position="133"/>
        <end position="156"/>
    </location>
</feature>
<dbReference type="PANTHER" id="PTHR43155">
    <property type="entry name" value="CYCLIC DI-GMP PHOSPHODIESTERASE PA4108-RELATED"/>
    <property type="match status" value="1"/>
</dbReference>
<keyword evidence="2" id="KW-1003">Cell membrane</keyword>
<evidence type="ECO:0000313" key="8">
    <source>
        <dbReference type="Proteomes" id="UP000276770"/>
    </source>
</evidence>
<dbReference type="EMBL" id="RCVZ01000006">
    <property type="protein sequence ID" value="RLQ95436.1"/>
    <property type="molecule type" value="Genomic_DNA"/>
</dbReference>
<dbReference type="AlphaFoldDB" id="A0A3L7JXE5"/>
<reference evidence="7 8" key="1">
    <citation type="submission" date="2018-10" db="EMBL/GenBank/DDBJ databases">
        <title>Falsibacillus sp. genome draft.</title>
        <authorList>
            <person name="Shi S."/>
        </authorList>
    </citation>
    <scope>NUCLEOTIDE SEQUENCE [LARGE SCALE GENOMIC DNA]</scope>
    <source>
        <strain evidence="7 8">GY 10110</strain>
    </source>
</reference>
<dbReference type="InterPro" id="IPR003607">
    <property type="entry name" value="HD/PDEase_dom"/>
</dbReference>
<dbReference type="InterPro" id="IPR003660">
    <property type="entry name" value="HAMP_dom"/>
</dbReference>
<feature type="transmembrane region" description="Helical" evidence="4">
    <location>
        <begin position="103"/>
        <end position="127"/>
    </location>
</feature>
<dbReference type="RefSeq" id="WP_121680551.1">
    <property type="nucleotide sequence ID" value="NZ_RCVZ01000006.1"/>
</dbReference>
<comment type="caution">
    <text evidence="7">The sequence shown here is derived from an EMBL/GenBank/DDBJ whole genome shotgun (WGS) entry which is preliminary data.</text>
</comment>
<name>A0A3L7JXE5_9BACI</name>
<dbReference type="Gene3D" id="6.10.340.10">
    <property type="match status" value="1"/>
</dbReference>
<feature type="domain" description="HAMP" evidence="5">
    <location>
        <begin position="252"/>
        <end position="303"/>
    </location>
</feature>
<feature type="transmembrane region" description="Helical" evidence="4">
    <location>
        <begin position="12"/>
        <end position="32"/>
    </location>
</feature>
<evidence type="ECO:0000313" key="7">
    <source>
        <dbReference type="EMBL" id="RLQ95436.1"/>
    </source>
</evidence>
<dbReference type="PANTHER" id="PTHR43155:SF2">
    <property type="entry name" value="CYCLIC DI-GMP PHOSPHODIESTERASE PA4108"/>
    <property type="match status" value="1"/>
</dbReference>
<dbReference type="InterPro" id="IPR037522">
    <property type="entry name" value="HD_GYP_dom"/>
</dbReference>
<dbReference type="CDD" id="cd00077">
    <property type="entry name" value="HDc"/>
    <property type="match status" value="1"/>
</dbReference>
<keyword evidence="8" id="KW-1185">Reference proteome</keyword>
<keyword evidence="4" id="KW-0812">Transmembrane</keyword>
<dbReference type="GO" id="GO:0005886">
    <property type="term" value="C:plasma membrane"/>
    <property type="evidence" value="ECO:0007669"/>
    <property type="project" value="UniProtKB-SubCell"/>
</dbReference>
<dbReference type="PROSITE" id="PS51832">
    <property type="entry name" value="HD_GYP"/>
    <property type="match status" value="1"/>
</dbReference>
<dbReference type="Pfam" id="PF13487">
    <property type="entry name" value="HD_5"/>
    <property type="match status" value="1"/>
</dbReference>
<protein>
    <submittedName>
        <fullName evidence="7">HD domain-containing protein</fullName>
    </submittedName>
</protein>
<comment type="subcellular location">
    <subcellularLocation>
        <location evidence="1">Cell membrane</location>
    </subcellularLocation>
</comment>
<dbReference type="GO" id="GO:0007165">
    <property type="term" value="P:signal transduction"/>
    <property type="evidence" value="ECO:0007669"/>
    <property type="project" value="InterPro"/>
</dbReference>
<dbReference type="CDD" id="cd06225">
    <property type="entry name" value="HAMP"/>
    <property type="match status" value="1"/>
</dbReference>
<sequence length="515" mass="58108">MSIYTQFKKRMLFNYLIGSLVAVLGIGSIFIFQTLNLSATEVKAIWFILAFSLCVMLSSEMIVYRLHLKPLYEIYVKGQISKNQLLTAYKVILQFPYLTVKRILLPHFLGLAIPSIVLTLIFIRIGILKIPYSFIILAFIGALLIASMHALIEFFLTQQSIRAIILDLQERSMSLYQSTLASDQHYFFSIKRKLLIGALFLSLFPVLLFSLATQVRFVESSIVVSNEYLSWAAIIIFVIILFSITGAILLYKSIQKPLLEMQLGFKEVQEGSISMLPNHHTDEFAELIHGFNHMILSIKLRDKQNSQLLDSFFTVIAAALDARDPYTAGHSQRVADYSLLIGEKAQLSADQLNWLVKSALLHDIGKIGIKDDILLKDGKLTNEEFNQIKEHPLIGAQILSEVNLPENMRQLLPGIKHHHERVDGKGYPSGLAGKDIPVFGRIIAIADAYDAMTSNRPYRKGMNPDKALAIINDGRGTQWDEHYAGIFLEIMGSRSSSNDHAEEMIYPRVGQVKNF</sequence>
<accession>A0A3L7JXE5</accession>
<feature type="transmembrane region" description="Helical" evidence="4">
    <location>
        <begin position="229"/>
        <end position="251"/>
    </location>
</feature>
<dbReference type="SUPFAM" id="SSF109604">
    <property type="entry name" value="HD-domain/PDEase-like"/>
    <property type="match status" value="1"/>
</dbReference>
<gene>
    <name evidence="7" type="ORF">D9X91_10395</name>
</gene>
<dbReference type="PROSITE" id="PS50885">
    <property type="entry name" value="HAMP"/>
    <property type="match status" value="1"/>
</dbReference>
<evidence type="ECO:0000256" key="2">
    <source>
        <dbReference type="ARBA" id="ARBA00022475"/>
    </source>
</evidence>
<dbReference type="Gene3D" id="1.10.3210.10">
    <property type="entry name" value="Hypothetical protein af1432"/>
    <property type="match status" value="1"/>
</dbReference>
<keyword evidence="4" id="KW-1133">Transmembrane helix</keyword>
<keyword evidence="3 4" id="KW-0472">Membrane</keyword>
<proteinExistence type="predicted"/>
<dbReference type="SMART" id="SM00471">
    <property type="entry name" value="HDc"/>
    <property type="match status" value="1"/>
</dbReference>
<organism evidence="7 8">
    <name type="scientific">Falsibacillus albus</name>
    <dbReference type="NCBI Taxonomy" id="2478915"/>
    <lineage>
        <taxon>Bacteria</taxon>
        <taxon>Bacillati</taxon>
        <taxon>Bacillota</taxon>
        <taxon>Bacilli</taxon>
        <taxon>Bacillales</taxon>
        <taxon>Bacillaceae</taxon>
        <taxon>Falsibacillus</taxon>
    </lineage>
</organism>
<feature type="transmembrane region" description="Helical" evidence="4">
    <location>
        <begin position="44"/>
        <end position="64"/>
    </location>
</feature>
<feature type="transmembrane region" description="Helical" evidence="4">
    <location>
        <begin position="194"/>
        <end position="217"/>
    </location>
</feature>
<dbReference type="Proteomes" id="UP000276770">
    <property type="component" value="Unassembled WGS sequence"/>
</dbReference>
<evidence type="ECO:0000259" key="6">
    <source>
        <dbReference type="PROSITE" id="PS51832"/>
    </source>
</evidence>
<dbReference type="OrthoDB" id="9759601at2"/>
<evidence type="ECO:0000256" key="1">
    <source>
        <dbReference type="ARBA" id="ARBA00004236"/>
    </source>
</evidence>
<evidence type="ECO:0000256" key="4">
    <source>
        <dbReference type="SAM" id="Phobius"/>
    </source>
</evidence>
<evidence type="ECO:0000256" key="3">
    <source>
        <dbReference type="ARBA" id="ARBA00023136"/>
    </source>
</evidence>
<feature type="domain" description="HD-GYP" evidence="6">
    <location>
        <begin position="305"/>
        <end position="503"/>
    </location>
</feature>
<evidence type="ECO:0000259" key="5">
    <source>
        <dbReference type="PROSITE" id="PS50885"/>
    </source>
</evidence>